<evidence type="ECO:0000259" key="9">
    <source>
        <dbReference type="SMART" id="SM01312"/>
    </source>
</evidence>
<feature type="region of interest" description="Disordered" evidence="8">
    <location>
        <begin position="418"/>
        <end position="486"/>
    </location>
</feature>
<feature type="compositionally biased region" description="Polar residues" evidence="8">
    <location>
        <begin position="12"/>
        <end position="22"/>
    </location>
</feature>
<dbReference type="AlphaFoldDB" id="A0A238FGV6"/>
<dbReference type="PANTHER" id="PTHR41391:SF1">
    <property type="entry name" value="RESTRICTION OF TELOMERE CAPPING PROTEIN 4"/>
    <property type="match status" value="1"/>
</dbReference>
<dbReference type="GO" id="GO:0005634">
    <property type="term" value="C:nucleus"/>
    <property type="evidence" value="ECO:0007669"/>
    <property type="project" value="UniProtKB-SubCell"/>
</dbReference>
<feature type="region of interest" description="Disordered" evidence="8">
    <location>
        <begin position="134"/>
        <end position="368"/>
    </location>
</feature>
<evidence type="ECO:0000256" key="5">
    <source>
        <dbReference type="ARBA" id="ARBA00015162"/>
    </source>
</evidence>
<keyword evidence="7" id="KW-0539">Nucleus</keyword>
<dbReference type="InterPro" id="IPR028094">
    <property type="entry name" value="RTC4_C"/>
</dbReference>
<evidence type="ECO:0000256" key="1">
    <source>
        <dbReference type="ARBA" id="ARBA00002738"/>
    </source>
</evidence>
<proteinExistence type="inferred from homology"/>
<evidence type="ECO:0000256" key="7">
    <source>
        <dbReference type="ARBA" id="ARBA00023242"/>
    </source>
</evidence>
<feature type="compositionally biased region" description="Basic and acidic residues" evidence="8">
    <location>
        <begin position="333"/>
        <end position="342"/>
    </location>
</feature>
<feature type="region of interest" description="Disordered" evidence="8">
    <location>
        <begin position="712"/>
        <end position="915"/>
    </location>
</feature>
<feature type="region of interest" description="Disordered" evidence="8">
    <location>
        <begin position="1"/>
        <end position="112"/>
    </location>
</feature>
<keyword evidence="11" id="KW-1185">Reference proteome</keyword>
<evidence type="ECO:0000256" key="2">
    <source>
        <dbReference type="ARBA" id="ARBA00004123"/>
    </source>
</evidence>
<dbReference type="EMBL" id="FMSP01000005">
    <property type="protein sequence ID" value="SCV70378.1"/>
    <property type="molecule type" value="Genomic_DNA"/>
</dbReference>
<organism evidence="10 11">
    <name type="scientific">Microbotryum intermedium</name>
    <dbReference type="NCBI Taxonomy" id="269621"/>
    <lineage>
        <taxon>Eukaryota</taxon>
        <taxon>Fungi</taxon>
        <taxon>Dikarya</taxon>
        <taxon>Basidiomycota</taxon>
        <taxon>Pucciniomycotina</taxon>
        <taxon>Microbotryomycetes</taxon>
        <taxon>Microbotryales</taxon>
        <taxon>Microbotryaceae</taxon>
        <taxon>Microbotryum</taxon>
    </lineage>
</organism>
<evidence type="ECO:0000256" key="3">
    <source>
        <dbReference type="ARBA" id="ARBA00004496"/>
    </source>
</evidence>
<evidence type="ECO:0000313" key="10">
    <source>
        <dbReference type="EMBL" id="SCV70378.1"/>
    </source>
</evidence>
<dbReference type="Pfam" id="PF14474">
    <property type="entry name" value="RTC4"/>
    <property type="match status" value="1"/>
</dbReference>
<dbReference type="Proteomes" id="UP000198372">
    <property type="component" value="Unassembled WGS sequence"/>
</dbReference>
<evidence type="ECO:0000256" key="8">
    <source>
        <dbReference type="SAM" id="MobiDB-lite"/>
    </source>
</evidence>
<protein>
    <recommendedName>
        <fullName evidence="5">Restriction of telomere capping protein 4</fullName>
    </recommendedName>
</protein>
<dbReference type="OrthoDB" id="2536405at2759"/>
<evidence type="ECO:0000256" key="6">
    <source>
        <dbReference type="ARBA" id="ARBA00022490"/>
    </source>
</evidence>
<feature type="compositionally biased region" description="Basic and acidic residues" evidence="8">
    <location>
        <begin position="252"/>
        <end position="261"/>
    </location>
</feature>
<feature type="compositionally biased region" description="Basic and acidic residues" evidence="8">
    <location>
        <begin position="193"/>
        <end position="220"/>
    </location>
</feature>
<feature type="domain" description="Restriction of telomere capping protein 4 C-terminal" evidence="9">
    <location>
        <begin position="587"/>
        <end position="712"/>
    </location>
</feature>
<comment type="similarity">
    <text evidence="4">Belongs to the RTC4 family.</text>
</comment>
<name>A0A238FGV6_9BASI</name>
<dbReference type="SMART" id="SM01312">
    <property type="entry name" value="RTC4"/>
    <property type="match status" value="1"/>
</dbReference>
<keyword evidence="6" id="KW-0963">Cytoplasm</keyword>
<feature type="compositionally biased region" description="Basic and acidic residues" evidence="8">
    <location>
        <begin position="50"/>
        <end position="64"/>
    </location>
</feature>
<comment type="function">
    <text evidence="1">May be involved in a process influencing telomere capping.</text>
</comment>
<evidence type="ECO:0000313" key="11">
    <source>
        <dbReference type="Proteomes" id="UP000198372"/>
    </source>
</evidence>
<dbReference type="InterPro" id="IPR039024">
    <property type="entry name" value="RTC4"/>
</dbReference>
<feature type="compositionally biased region" description="Low complexity" evidence="8">
    <location>
        <begin position="818"/>
        <end position="831"/>
    </location>
</feature>
<feature type="compositionally biased region" description="Polar residues" evidence="8">
    <location>
        <begin position="345"/>
        <end position="360"/>
    </location>
</feature>
<comment type="subcellular location">
    <subcellularLocation>
        <location evidence="3">Cytoplasm</location>
    </subcellularLocation>
    <subcellularLocation>
        <location evidence="2">Nucleus</location>
    </subcellularLocation>
</comment>
<feature type="compositionally biased region" description="Basic and acidic residues" evidence="8">
    <location>
        <begin position="162"/>
        <end position="178"/>
    </location>
</feature>
<dbReference type="PANTHER" id="PTHR41391">
    <property type="entry name" value="RESTRICTION OF TELOMERE CAPPING PROTEIN 4"/>
    <property type="match status" value="1"/>
</dbReference>
<dbReference type="GO" id="GO:0005737">
    <property type="term" value="C:cytoplasm"/>
    <property type="evidence" value="ECO:0007669"/>
    <property type="project" value="UniProtKB-SubCell"/>
</dbReference>
<feature type="compositionally biased region" description="Low complexity" evidence="8">
    <location>
        <begin position="762"/>
        <end position="786"/>
    </location>
</feature>
<gene>
    <name evidence="10" type="ORF">BQ2448_1772</name>
</gene>
<accession>A0A238FGV6</accession>
<reference evidence="11" key="1">
    <citation type="submission" date="2016-09" db="EMBL/GenBank/DDBJ databases">
        <authorList>
            <person name="Jeantristanb JTB J.-T."/>
            <person name="Ricardo R."/>
        </authorList>
    </citation>
    <scope>NUCLEOTIDE SEQUENCE [LARGE SCALE GENOMIC DNA]</scope>
</reference>
<feature type="compositionally biased region" description="Basic and acidic residues" evidence="8">
    <location>
        <begin position="228"/>
        <end position="240"/>
    </location>
</feature>
<sequence length="915" mass="102285">MESHARNYRNGAPTTHSSSSNIRIAAPFKPPRPAGSSTPISIPTAFGGDPHTDRNGHRTPKQDGRFSPQKRCATVTQQPRGPLTSFQSRALAPSLYRATPPPPPRLFSGRTDRTISAYDMDDCTPYDARAEAAKQTQAQAQARMYPFASARTSRNGAGQGFRTERRPDKGESDSDSIHKLAPSYDNYDQYVFDNDRQVRIKEQKTRDKQKAERELRKERQLALAPAHQADEKKRAADKLELLCSGGQSTVDKPLKARRINDDDPASDVEAVKRLRNSRAGTPPRRRRNEVDENVSGDSFDIASAKSARPRSSTSQKSEVLDLISPEKPVANLRAKDSQRAESDEVLSSPSLSPVKRSTASWKKMKTKKKKNKIWDRFDELSDAAAAPTRISWSPSPPPAPVQKLKVVYDLATLLAEEEASVETEVKLKRARAKKRAKVGAMDDADTSESDSAQSEEDRQLVRQEMRIRRENQASPDPLLEGDDELPDPSTLCPFCSSVLPPSPTKQLSSLKKFLLSRPNLAPNPSKRNPLGKRLPVVETASFCRRHRWETSVIPEGKARGWPTTIDWDALPKRVGRGDLSEHLSQVIMQRKPSRFLDIAKKEWEAKGSKINNILSEFKSSEIELPGYYGLIGQEKLIQLLSKLFVVDAPLLTMYQAWPLDVNAYIRRVLVPETAVELIRRDLKLDLDDPNTRGEAERICQESREYGQAMFSTTKEEEKEMRADVLDEQRQKARKDDDEKEKELQRRMDKEKNETKRRKEEIAAQARRNALRLQRSSSVDLGGDSSSTVEAPNGTGKGSETAKAKRKPRAALQREQKLAANRGRTTTTTAPKARPRLRGSSEHSDTDSDGELIAPMFASKRTCLLSTSPPRRVPRKKLDFSPGGKKRERESGAGSKNGKQPALVLLDESSDDLSSD</sequence>
<feature type="compositionally biased region" description="Basic residues" evidence="8">
    <location>
        <begin position="428"/>
        <end position="437"/>
    </location>
</feature>
<evidence type="ECO:0000256" key="4">
    <source>
        <dbReference type="ARBA" id="ARBA00009461"/>
    </source>
</evidence>
<feature type="compositionally biased region" description="Basic and acidic residues" evidence="8">
    <location>
        <begin position="455"/>
        <end position="471"/>
    </location>
</feature>
<feature type="compositionally biased region" description="Polar residues" evidence="8">
    <location>
        <begin position="74"/>
        <end position="88"/>
    </location>
</feature>
<feature type="compositionally biased region" description="Basic and acidic residues" evidence="8">
    <location>
        <begin position="713"/>
        <end position="761"/>
    </location>
</feature>